<dbReference type="OrthoDB" id="3647985at2759"/>
<evidence type="ECO:0000313" key="2">
    <source>
        <dbReference type="Proteomes" id="UP000799539"/>
    </source>
</evidence>
<reference evidence="1" key="1">
    <citation type="journal article" date="2020" name="Stud. Mycol.">
        <title>101 Dothideomycetes genomes: a test case for predicting lifestyles and emergence of pathogens.</title>
        <authorList>
            <person name="Haridas S."/>
            <person name="Albert R."/>
            <person name="Binder M."/>
            <person name="Bloem J."/>
            <person name="Labutti K."/>
            <person name="Salamov A."/>
            <person name="Andreopoulos B."/>
            <person name="Baker S."/>
            <person name="Barry K."/>
            <person name="Bills G."/>
            <person name="Bluhm B."/>
            <person name="Cannon C."/>
            <person name="Castanera R."/>
            <person name="Culley D."/>
            <person name="Daum C."/>
            <person name="Ezra D."/>
            <person name="Gonzalez J."/>
            <person name="Henrissat B."/>
            <person name="Kuo A."/>
            <person name="Liang C."/>
            <person name="Lipzen A."/>
            <person name="Lutzoni F."/>
            <person name="Magnuson J."/>
            <person name="Mondo S."/>
            <person name="Nolan M."/>
            <person name="Ohm R."/>
            <person name="Pangilinan J."/>
            <person name="Park H.-J."/>
            <person name="Ramirez L."/>
            <person name="Alfaro M."/>
            <person name="Sun H."/>
            <person name="Tritt A."/>
            <person name="Yoshinaga Y."/>
            <person name="Zwiers L.-H."/>
            <person name="Turgeon B."/>
            <person name="Goodwin S."/>
            <person name="Spatafora J."/>
            <person name="Crous P."/>
            <person name="Grigoriev I."/>
        </authorList>
    </citation>
    <scope>NUCLEOTIDE SEQUENCE</scope>
    <source>
        <strain evidence="1">SCOH1-5</strain>
    </source>
</reference>
<keyword evidence="2" id="KW-1185">Reference proteome</keyword>
<protein>
    <submittedName>
        <fullName evidence="1">Uncharacterized protein</fullName>
    </submittedName>
</protein>
<dbReference type="EMBL" id="ML992723">
    <property type="protein sequence ID" value="KAF2206371.1"/>
    <property type="molecule type" value="Genomic_DNA"/>
</dbReference>
<gene>
    <name evidence="1" type="ORF">CERZMDRAFT_89387</name>
</gene>
<sequence>MRPEFRLWREQRAQKYPNEPRNGAAIAATGVYARATEEYHRTPRHQLTEQEIKAGWKAYRRYHRQQSSQTGCTQDVNFQIAFRKLPNIYEVVVAITMHNDCNVNSWPFWNRFHRETLFDPGNWKNNTHSTPMARRNALGSSPVKKLNVQHIFMNHSTLNEHWRHAPGQPVDLLRTWYLQAPQRLWSAQPFAHLTDLSMRFRANYNPESLDVSGQIHQLLIGAKELRRLGLVLERQHVKMIPYHHEESDEICDSLSVEESQNEFGEDQKLADYHKKYTGETRLFHATSVVWPKIEHLALSVSVSSKRFAHFRQLHSSTLESLELCETLVSNASKLLEQIPKVLQLDRVFIKRLYHNGPPLPHRPHRKVRLHYRGACLLADGTDFDAPYEQAMKAYLLRQSPDMPDVLQDHLDRLQPEKRTDRLGTEPVHTVFCSAYDRDLDYVKIDDSVTGCSASPNSCIVVDFLAQKVGRRGTI</sequence>
<evidence type="ECO:0000313" key="1">
    <source>
        <dbReference type="EMBL" id="KAF2206371.1"/>
    </source>
</evidence>
<organism evidence="1 2">
    <name type="scientific">Cercospora zeae-maydis SCOH1-5</name>
    <dbReference type="NCBI Taxonomy" id="717836"/>
    <lineage>
        <taxon>Eukaryota</taxon>
        <taxon>Fungi</taxon>
        <taxon>Dikarya</taxon>
        <taxon>Ascomycota</taxon>
        <taxon>Pezizomycotina</taxon>
        <taxon>Dothideomycetes</taxon>
        <taxon>Dothideomycetidae</taxon>
        <taxon>Mycosphaerellales</taxon>
        <taxon>Mycosphaerellaceae</taxon>
        <taxon>Cercospora</taxon>
    </lineage>
</organism>
<dbReference type="AlphaFoldDB" id="A0A6A6F1H1"/>
<dbReference type="Proteomes" id="UP000799539">
    <property type="component" value="Unassembled WGS sequence"/>
</dbReference>
<proteinExistence type="predicted"/>
<accession>A0A6A6F1H1</accession>
<name>A0A6A6F1H1_9PEZI</name>